<dbReference type="InterPro" id="IPR008920">
    <property type="entry name" value="TF_FadR/GntR_C"/>
</dbReference>
<dbReference type="GO" id="GO:0003677">
    <property type="term" value="F:DNA binding"/>
    <property type="evidence" value="ECO:0007669"/>
    <property type="project" value="UniProtKB-KW"/>
</dbReference>
<dbReference type="EMBL" id="FUYG01000005">
    <property type="protein sequence ID" value="SKA95872.1"/>
    <property type="molecule type" value="Genomic_DNA"/>
</dbReference>
<dbReference type="PROSITE" id="PS50949">
    <property type="entry name" value="HTH_GNTR"/>
    <property type="match status" value="1"/>
</dbReference>
<dbReference type="Pfam" id="PF00392">
    <property type="entry name" value="GntR"/>
    <property type="match status" value="1"/>
</dbReference>
<dbReference type="SMART" id="SM00895">
    <property type="entry name" value="FCD"/>
    <property type="match status" value="1"/>
</dbReference>
<dbReference type="PANTHER" id="PTHR43537">
    <property type="entry name" value="TRANSCRIPTIONAL REGULATOR, GNTR FAMILY"/>
    <property type="match status" value="1"/>
</dbReference>
<dbReference type="SMART" id="SM00345">
    <property type="entry name" value="HTH_GNTR"/>
    <property type="match status" value="1"/>
</dbReference>
<dbReference type="AlphaFoldDB" id="A0A1T4Y255"/>
<dbReference type="Gene3D" id="1.20.120.530">
    <property type="entry name" value="GntR ligand-binding domain-like"/>
    <property type="match status" value="1"/>
</dbReference>
<keyword evidence="2 5" id="KW-0238">DNA-binding</keyword>
<feature type="domain" description="HTH gntR-type" evidence="4">
    <location>
        <begin position="7"/>
        <end position="75"/>
    </location>
</feature>
<name>A0A1T4Y255_9MICO</name>
<evidence type="ECO:0000256" key="2">
    <source>
        <dbReference type="ARBA" id="ARBA00023125"/>
    </source>
</evidence>
<evidence type="ECO:0000313" key="5">
    <source>
        <dbReference type="EMBL" id="SKA95872.1"/>
    </source>
</evidence>
<dbReference type="RefSeq" id="WP_078714363.1">
    <property type="nucleotide sequence ID" value="NZ_FUYG01000005.1"/>
</dbReference>
<evidence type="ECO:0000256" key="1">
    <source>
        <dbReference type="ARBA" id="ARBA00023015"/>
    </source>
</evidence>
<accession>A0A1T4Y255</accession>
<proteinExistence type="predicted"/>
<dbReference type="InterPro" id="IPR036388">
    <property type="entry name" value="WH-like_DNA-bd_sf"/>
</dbReference>
<reference evidence="6" key="1">
    <citation type="submission" date="2017-02" db="EMBL/GenBank/DDBJ databases">
        <authorList>
            <person name="Varghese N."/>
            <person name="Submissions S."/>
        </authorList>
    </citation>
    <scope>NUCLEOTIDE SEQUENCE [LARGE SCALE GENOMIC DNA]</scope>
    <source>
        <strain evidence="6">VKM Ac-2052</strain>
    </source>
</reference>
<sequence length="224" mass="24349">MSPILRESLSDQVARLLLARIQAGEWKIGQKLPGETTLAPQLGVGRSTVREAIRQLSGQGVLLTRQGAGVFLQAVSPSADWDALVTRTNISSILEARIAIETEAAALAAERHTRDELDVIRAALALRDVDRITIETRVDTDTAFHRSVVVASHNEVLTELFDTFAERSREAMIQMLELSGEPGTDHDHLTHAQIVEAIATRDASVASELSRAHLVALRDGLASH</sequence>
<dbReference type="Proteomes" id="UP000189735">
    <property type="component" value="Unassembled WGS sequence"/>
</dbReference>
<dbReference type="InterPro" id="IPR011711">
    <property type="entry name" value="GntR_C"/>
</dbReference>
<dbReference type="GO" id="GO:0003700">
    <property type="term" value="F:DNA-binding transcription factor activity"/>
    <property type="evidence" value="ECO:0007669"/>
    <property type="project" value="InterPro"/>
</dbReference>
<dbReference type="PANTHER" id="PTHR43537:SF47">
    <property type="entry name" value="REGULATORY PROTEIN GNTR HTH"/>
    <property type="match status" value="1"/>
</dbReference>
<protein>
    <submittedName>
        <fullName evidence="5">DNA-binding transcriptional regulator, FadR family</fullName>
    </submittedName>
</protein>
<evidence type="ECO:0000313" key="6">
    <source>
        <dbReference type="Proteomes" id="UP000189735"/>
    </source>
</evidence>
<organism evidence="5 6">
    <name type="scientific">Agreia bicolorata</name>
    <dbReference type="NCBI Taxonomy" id="110935"/>
    <lineage>
        <taxon>Bacteria</taxon>
        <taxon>Bacillati</taxon>
        <taxon>Actinomycetota</taxon>
        <taxon>Actinomycetes</taxon>
        <taxon>Micrococcales</taxon>
        <taxon>Microbacteriaceae</taxon>
        <taxon>Agreia</taxon>
    </lineage>
</organism>
<evidence type="ECO:0000256" key="3">
    <source>
        <dbReference type="ARBA" id="ARBA00023163"/>
    </source>
</evidence>
<dbReference type="CDD" id="cd07377">
    <property type="entry name" value="WHTH_GntR"/>
    <property type="match status" value="1"/>
</dbReference>
<dbReference type="InterPro" id="IPR000524">
    <property type="entry name" value="Tscrpt_reg_HTH_GntR"/>
</dbReference>
<keyword evidence="1" id="KW-0805">Transcription regulation</keyword>
<dbReference type="InterPro" id="IPR036390">
    <property type="entry name" value="WH_DNA-bd_sf"/>
</dbReference>
<gene>
    <name evidence="5" type="ORF">SAMN06295879_2108</name>
</gene>
<dbReference type="Pfam" id="PF07729">
    <property type="entry name" value="FCD"/>
    <property type="match status" value="1"/>
</dbReference>
<dbReference type="Gene3D" id="1.10.10.10">
    <property type="entry name" value="Winged helix-like DNA-binding domain superfamily/Winged helix DNA-binding domain"/>
    <property type="match status" value="1"/>
</dbReference>
<dbReference type="SUPFAM" id="SSF48008">
    <property type="entry name" value="GntR ligand-binding domain-like"/>
    <property type="match status" value="1"/>
</dbReference>
<dbReference type="SUPFAM" id="SSF46785">
    <property type="entry name" value="Winged helix' DNA-binding domain"/>
    <property type="match status" value="1"/>
</dbReference>
<evidence type="ECO:0000259" key="4">
    <source>
        <dbReference type="PROSITE" id="PS50949"/>
    </source>
</evidence>
<keyword evidence="3" id="KW-0804">Transcription</keyword>
<dbReference type="PRINTS" id="PR00035">
    <property type="entry name" value="HTHGNTR"/>
</dbReference>